<dbReference type="InterPro" id="IPR018323">
    <property type="entry name" value="OM_lipoprot_carrier_LolA_Pbac"/>
</dbReference>
<comment type="subunit">
    <text evidence="3 10">Monomer.</text>
</comment>
<keyword evidence="11" id="KW-0449">Lipoprotein</keyword>
<dbReference type="GO" id="GO:0044874">
    <property type="term" value="P:lipoprotein localization to outer membrane"/>
    <property type="evidence" value="ECO:0007669"/>
    <property type="project" value="UniProtKB-UniRule"/>
</dbReference>
<accession>A0A7Z1AE50</accession>
<sequence length="207" mass="23514" precursor="true">MQRSLKLICSLILLGAVQPLWALNGPQQLEAFLKDLTTLQADFEQTLQQDDDQAYSSNGVFYLKRPGLLRWEYTAPSEQLIVADGDRIWLYDIELEQVSHRSQRAALVGTPAQLLSDQAPISEHFQVNDLGEADGLSWVELLPREKESQFSSLRLALNENNLQRMEMIDNLGQTTRFVFDNLQRNLPLDAALFTFKPPPMIDLIGDL</sequence>
<gene>
    <name evidence="10 11" type="primary">lolA</name>
    <name evidence="11" type="ORF">CODIS_31030</name>
</gene>
<dbReference type="InterPro" id="IPR029046">
    <property type="entry name" value="LolA/LolB/LppX"/>
</dbReference>
<comment type="subcellular location">
    <subcellularLocation>
        <location evidence="1 10">Periplasm</location>
    </subcellularLocation>
</comment>
<evidence type="ECO:0000256" key="7">
    <source>
        <dbReference type="ARBA" id="ARBA00022764"/>
    </source>
</evidence>
<organism evidence="11 12">
    <name type="scientific">Candidatus Thiodiazotropha endolucinida</name>
    <dbReference type="NCBI Taxonomy" id="1655433"/>
    <lineage>
        <taxon>Bacteria</taxon>
        <taxon>Pseudomonadati</taxon>
        <taxon>Pseudomonadota</taxon>
        <taxon>Gammaproteobacteria</taxon>
        <taxon>Chromatiales</taxon>
        <taxon>Sedimenticolaceae</taxon>
        <taxon>Candidatus Thiodiazotropha</taxon>
    </lineage>
</organism>
<keyword evidence="5 10" id="KW-0813">Transport</keyword>
<keyword evidence="6 10" id="KW-0732">Signal</keyword>
<reference evidence="11 12" key="1">
    <citation type="submission" date="2016-06" db="EMBL/GenBank/DDBJ databases">
        <title>Genome sequence of endosymbiont of Candidatus Endolucinida thiodiazotropha.</title>
        <authorList>
            <person name="Poehlein A."/>
            <person name="Koenig S."/>
            <person name="Heiden S.E."/>
            <person name="Thuermer A."/>
            <person name="Voget S."/>
            <person name="Daniel R."/>
            <person name="Markert S."/>
            <person name="Gros O."/>
            <person name="Schweder T."/>
        </authorList>
    </citation>
    <scope>NUCLEOTIDE SEQUENCE [LARGE SCALE GENOMIC DNA]</scope>
    <source>
        <strain evidence="11 12">COS</strain>
    </source>
</reference>
<evidence type="ECO:0000256" key="3">
    <source>
        <dbReference type="ARBA" id="ARBA00011245"/>
    </source>
</evidence>
<dbReference type="SUPFAM" id="SSF89392">
    <property type="entry name" value="Prokaryotic lipoproteins and lipoprotein localization factors"/>
    <property type="match status" value="1"/>
</dbReference>
<evidence type="ECO:0000256" key="10">
    <source>
        <dbReference type="HAMAP-Rule" id="MF_00240"/>
    </source>
</evidence>
<dbReference type="InterPro" id="IPR004564">
    <property type="entry name" value="OM_lipoprot_carrier_LolA-like"/>
</dbReference>
<keyword evidence="8 10" id="KW-0653">Protein transport</keyword>
<evidence type="ECO:0000256" key="5">
    <source>
        <dbReference type="ARBA" id="ARBA00022448"/>
    </source>
</evidence>
<evidence type="ECO:0000256" key="8">
    <source>
        <dbReference type="ARBA" id="ARBA00022927"/>
    </source>
</evidence>
<dbReference type="GO" id="GO:0042953">
    <property type="term" value="P:lipoprotein transport"/>
    <property type="evidence" value="ECO:0007669"/>
    <property type="project" value="InterPro"/>
</dbReference>
<keyword evidence="7 10" id="KW-0574">Periplasm</keyword>
<feature type="signal peptide" evidence="10">
    <location>
        <begin position="1"/>
        <end position="22"/>
    </location>
</feature>
<name>A0A7Z1AE50_9GAMM</name>
<protein>
    <recommendedName>
        <fullName evidence="4 10">Outer-membrane lipoprotein carrier protein</fullName>
    </recommendedName>
</protein>
<evidence type="ECO:0000256" key="9">
    <source>
        <dbReference type="ARBA" id="ARBA00023186"/>
    </source>
</evidence>
<keyword evidence="12" id="KW-1185">Reference proteome</keyword>
<dbReference type="AlphaFoldDB" id="A0A7Z1AE50"/>
<keyword evidence="9 10" id="KW-0143">Chaperone</keyword>
<feature type="chain" id="PRO_5031666187" description="Outer-membrane lipoprotein carrier protein" evidence="10">
    <location>
        <begin position="23"/>
        <end position="207"/>
    </location>
</feature>
<dbReference type="Proteomes" id="UP000094769">
    <property type="component" value="Unassembled WGS sequence"/>
</dbReference>
<dbReference type="CDD" id="cd16325">
    <property type="entry name" value="LolA"/>
    <property type="match status" value="1"/>
</dbReference>
<dbReference type="PANTHER" id="PTHR35869:SF1">
    <property type="entry name" value="OUTER-MEMBRANE LIPOPROTEIN CARRIER PROTEIN"/>
    <property type="match status" value="1"/>
</dbReference>
<dbReference type="EMBL" id="MARB01000019">
    <property type="protein sequence ID" value="ODJ86620.1"/>
    <property type="molecule type" value="Genomic_DNA"/>
</dbReference>
<comment type="function">
    <text evidence="10">Participates in the translocation of lipoproteins from the inner membrane to the outer membrane. Only forms a complex with a lipoprotein if the residue after the N-terminal Cys is not an aspartate (The Asp acts as a targeting signal to indicate that the lipoprotein should stay in the inner membrane).</text>
</comment>
<dbReference type="Pfam" id="PF03548">
    <property type="entry name" value="LolA"/>
    <property type="match status" value="1"/>
</dbReference>
<evidence type="ECO:0000256" key="1">
    <source>
        <dbReference type="ARBA" id="ARBA00004418"/>
    </source>
</evidence>
<proteinExistence type="inferred from homology"/>
<dbReference type="RefSeq" id="WP_069126778.1">
    <property type="nucleotide sequence ID" value="NZ_MARB01000019.1"/>
</dbReference>
<evidence type="ECO:0000256" key="4">
    <source>
        <dbReference type="ARBA" id="ARBA00014035"/>
    </source>
</evidence>
<evidence type="ECO:0000256" key="2">
    <source>
        <dbReference type="ARBA" id="ARBA00007615"/>
    </source>
</evidence>
<evidence type="ECO:0000313" key="12">
    <source>
        <dbReference type="Proteomes" id="UP000094769"/>
    </source>
</evidence>
<dbReference type="Gene3D" id="2.50.20.10">
    <property type="entry name" value="Lipoprotein localisation LolA/LolB/LppX"/>
    <property type="match status" value="1"/>
</dbReference>
<dbReference type="PANTHER" id="PTHR35869">
    <property type="entry name" value="OUTER-MEMBRANE LIPOPROTEIN CARRIER PROTEIN"/>
    <property type="match status" value="1"/>
</dbReference>
<dbReference type="GO" id="GO:0042597">
    <property type="term" value="C:periplasmic space"/>
    <property type="evidence" value="ECO:0007669"/>
    <property type="project" value="UniProtKB-SubCell"/>
</dbReference>
<dbReference type="OrthoDB" id="9787361at2"/>
<dbReference type="NCBIfam" id="TIGR00547">
    <property type="entry name" value="lolA"/>
    <property type="match status" value="1"/>
</dbReference>
<comment type="caution">
    <text evidence="11">The sequence shown here is derived from an EMBL/GenBank/DDBJ whole genome shotgun (WGS) entry which is preliminary data.</text>
</comment>
<evidence type="ECO:0000313" key="11">
    <source>
        <dbReference type="EMBL" id="ODJ86620.1"/>
    </source>
</evidence>
<evidence type="ECO:0000256" key="6">
    <source>
        <dbReference type="ARBA" id="ARBA00022729"/>
    </source>
</evidence>
<dbReference type="HAMAP" id="MF_00240">
    <property type="entry name" value="LolA"/>
    <property type="match status" value="1"/>
</dbReference>
<comment type="similarity">
    <text evidence="2 10">Belongs to the LolA family.</text>
</comment>